<name>A0AAN9I0B2_CLITE</name>
<sequence>MHYILYIQRVSKFPRTRAYLSSTSNINTANVVSTYATSWNPRFLRKRPSTCPPSSSFLLPTDNVLFPSFCLLVFSWLNT</sequence>
<comment type="caution">
    <text evidence="1">The sequence shown here is derived from an EMBL/GenBank/DDBJ whole genome shotgun (WGS) entry which is preliminary data.</text>
</comment>
<accession>A0AAN9I0B2</accession>
<dbReference type="AlphaFoldDB" id="A0AAN9I0B2"/>
<dbReference type="Proteomes" id="UP001359559">
    <property type="component" value="Unassembled WGS sequence"/>
</dbReference>
<proteinExistence type="predicted"/>
<evidence type="ECO:0000313" key="1">
    <source>
        <dbReference type="EMBL" id="KAK7262778.1"/>
    </source>
</evidence>
<organism evidence="1 2">
    <name type="scientific">Clitoria ternatea</name>
    <name type="common">Butterfly pea</name>
    <dbReference type="NCBI Taxonomy" id="43366"/>
    <lineage>
        <taxon>Eukaryota</taxon>
        <taxon>Viridiplantae</taxon>
        <taxon>Streptophyta</taxon>
        <taxon>Embryophyta</taxon>
        <taxon>Tracheophyta</taxon>
        <taxon>Spermatophyta</taxon>
        <taxon>Magnoliopsida</taxon>
        <taxon>eudicotyledons</taxon>
        <taxon>Gunneridae</taxon>
        <taxon>Pentapetalae</taxon>
        <taxon>rosids</taxon>
        <taxon>fabids</taxon>
        <taxon>Fabales</taxon>
        <taxon>Fabaceae</taxon>
        <taxon>Papilionoideae</taxon>
        <taxon>50 kb inversion clade</taxon>
        <taxon>NPAAA clade</taxon>
        <taxon>indigoferoid/millettioid clade</taxon>
        <taxon>Phaseoleae</taxon>
        <taxon>Clitoria</taxon>
    </lineage>
</organism>
<evidence type="ECO:0000313" key="2">
    <source>
        <dbReference type="Proteomes" id="UP001359559"/>
    </source>
</evidence>
<dbReference type="EMBL" id="JAYKXN010000008">
    <property type="protein sequence ID" value="KAK7262778.1"/>
    <property type="molecule type" value="Genomic_DNA"/>
</dbReference>
<keyword evidence="2" id="KW-1185">Reference proteome</keyword>
<gene>
    <name evidence="1" type="ORF">RJT34_30358</name>
</gene>
<reference evidence="1 2" key="1">
    <citation type="submission" date="2024-01" db="EMBL/GenBank/DDBJ databases">
        <title>The genomes of 5 underutilized Papilionoideae crops provide insights into root nodulation and disease resistance.</title>
        <authorList>
            <person name="Yuan L."/>
        </authorList>
    </citation>
    <scope>NUCLEOTIDE SEQUENCE [LARGE SCALE GENOMIC DNA]</scope>
    <source>
        <strain evidence="1">LY-2023</strain>
        <tissue evidence="1">Leaf</tissue>
    </source>
</reference>
<protein>
    <submittedName>
        <fullName evidence="1">Uncharacterized protein</fullName>
    </submittedName>
</protein>